<keyword evidence="5 7" id="KW-0975">Bacterial flagellum</keyword>
<evidence type="ECO:0000256" key="6">
    <source>
        <dbReference type="ARBA" id="ARBA00037937"/>
    </source>
</evidence>
<keyword evidence="4 7" id="KW-0472">Membrane</keyword>
<comment type="caution">
    <text evidence="8">The sequence shown here is derived from an EMBL/GenBank/DDBJ whole genome shotgun (WGS) entry which is preliminary data.</text>
</comment>
<feature type="transmembrane region" description="Helical" evidence="7">
    <location>
        <begin position="100"/>
        <end position="118"/>
    </location>
</feature>
<comment type="similarity">
    <text evidence="6 7">Belongs to the FliO/MopB family.</text>
</comment>
<evidence type="ECO:0000256" key="5">
    <source>
        <dbReference type="ARBA" id="ARBA00023143"/>
    </source>
</evidence>
<gene>
    <name evidence="8" type="primary">fliO</name>
    <name evidence="8" type="ORF">MTCD1_01917</name>
</gene>
<comment type="subcellular location">
    <subcellularLocation>
        <location evidence="7">Cell membrane</location>
    </subcellularLocation>
    <subcellularLocation>
        <location evidence="7">Bacterial flagellum basal body</location>
    </subcellularLocation>
</comment>
<proteinExistence type="inferred from homology"/>
<accession>A0ABQ0MVA5</accession>
<evidence type="ECO:0000256" key="7">
    <source>
        <dbReference type="RuleBase" id="RU362064"/>
    </source>
</evidence>
<keyword evidence="2 7" id="KW-0812">Transmembrane</keyword>
<reference evidence="8 9" key="1">
    <citation type="submission" date="2017-06" db="EMBL/GenBank/DDBJ databases">
        <title>Whole Genome Sequences of Colwellia marinimaniae MTCD1.</title>
        <authorList>
            <person name="Kusumoto H."/>
            <person name="Inoue M."/>
            <person name="Tanikawa K."/>
            <person name="Maeji H."/>
            <person name="Cameron J.H."/>
            <person name="Bartlett D.H."/>
        </authorList>
    </citation>
    <scope>NUCLEOTIDE SEQUENCE [LARGE SCALE GENOMIC DNA]</scope>
    <source>
        <strain evidence="8 9">MTCD1</strain>
    </source>
</reference>
<dbReference type="NCBIfam" id="TIGR03500">
    <property type="entry name" value="FliO_TIGR"/>
    <property type="match status" value="1"/>
</dbReference>
<evidence type="ECO:0000256" key="1">
    <source>
        <dbReference type="ARBA" id="ARBA00022475"/>
    </source>
</evidence>
<dbReference type="RefSeq" id="WP_231732979.1">
    <property type="nucleotide sequence ID" value="NZ_BDQM01000013.1"/>
</dbReference>
<keyword evidence="9" id="KW-1185">Reference proteome</keyword>
<dbReference type="Proteomes" id="UP000197068">
    <property type="component" value="Unassembled WGS sequence"/>
</dbReference>
<protein>
    <recommendedName>
        <fullName evidence="7">Flagellar protein</fullName>
    </recommendedName>
</protein>
<keyword evidence="8" id="KW-0966">Cell projection</keyword>
<sequence length="197" mass="21492">MSVSLAMNKDICSMIIKTIRIFLAISCYFLSLLALAESNTTENIPNEKIAVAQAIAQKFLADNDTGPEGVTRPIFLDDKTVNNSPEVGKHVMANMDSGRMILSLLMVLALIISCAFVLKRFNFSQQGISQLKVITSLSLGNKERLIVVQVGEQQLLLGVTAQKISLLDKLSEPLAQQSINTADLPKNILSFLLAKKS</sequence>
<dbReference type="EMBL" id="BDQM01000013">
    <property type="protein sequence ID" value="GAW96303.1"/>
    <property type="molecule type" value="Genomic_DNA"/>
</dbReference>
<keyword evidence="3 7" id="KW-1133">Transmembrane helix</keyword>
<evidence type="ECO:0000256" key="2">
    <source>
        <dbReference type="ARBA" id="ARBA00022692"/>
    </source>
</evidence>
<keyword evidence="8" id="KW-0969">Cilium</keyword>
<dbReference type="PANTHER" id="PTHR38766:SF1">
    <property type="entry name" value="FLAGELLAR PROTEIN FLIO"/>
    <property type="match status" value="1"/>
</dbReference>
<organism evidence="8 9">
    <name type="scientific">Colwellia marinimaniae</name>
    <dbReference type="NCBI Taxonomy" id="1513592"/>
    <lineage>
        <taxon>Bacteria</taxon>
        <taxon>Pseudomonadati</taxon>
        <taxon>Pseudomonadota</taxon>
        <taxon>Gammaproteobacteria</taxon>
        <taxon>Alteromonadales</taxon>
        <taxon>Colwelliaceae</taxon>
        <taxon>Colwellia</taxon>
    </lineage>
</organism>
<evidence type="ECO:0000256" key="3">
    <source>
        <dbReference type="ARBA" id="ARBA00022989"/>
    </source>
</evidence>
<evidence type="ECO:0000313" key="8">
    <source>
        <dbReference type="EMBL" id="GAW96303.1"/>
    </source>
</evidence>
<name>A0ABQ0MVA5_9GAMM</name>
<dbReference type="Pfam" id="PF04347">
    <property type="entry name" value="FliO"/>
    <property type="match status" value="1"/>
</dbReference>
<dbReference type="InterPro" id="IPR052205">
    <property type="entry name" value="FliO/MopB"/>
</dbReference>
<keyword evidence="8" id="KW-0282">Flagellum</keyword>
<evidence type="ECO:0000313" key="9">
    <source>
        <dbReference type="Proteomes" id="UP000197068"/>
    </source>
</evidence>
<evidence type="ECO:0000256" key="4">
    <source>
        <dbReference type="ARBA" id="ARBA00023136"/>
    </source>
</evidence>
<dbReference type="InterPro" id="IPR022781">
    <property type="entry name" value="Flagellar_biosynth_FliO"/>
</dbReference>
<keyword evidence="1 7" id="KW-1003">Cell membrane</keyword>
<dbReference type="PANTHER" id="PTHR38766">
    <property type="entry name" value="FLAGELLAR PROTEIN FLIO"/>
    <property type="match status" value="1"/>
</dbReference>